<name>A0A1G1YYD6_9BACT</name>
<comment type="caution">
    <text evidence="1">The sequence shown here is derived from an EMBL/GenBank/DDBJ whole genome shotgun (WGS) entry which is preliminary data.</text>
</comment>
<evidence type="ECO:0000313" key="1">
    <source>
        <dbReference type="EMBL" id="OGY57259.1"/>
    </source>
</evidence>
<dbReference type="EMBL" id="MHIU01000040">
    <property type="protein sequence ID" value="OGY57259.1"/>
    <property type="molecule type" value="Genomic_DNA"/>
</dbReference>
<sequence>MTKVLGLDSDSAITVFSSVVIPHESKGEISEADLENYLSKVVWKSFDVLRNEAAERLGVSEVDLILAGVRVVGIKVDGHEVLNPHGFSGKTIEISLSITMVKRGVLNINPNKQEELPEVLELSSAESYLLSKSLAASHLLYLDIKDEITKVFLVTPTRTSYLNEFNWGLKDVISAYTEEFGVLHETAREIYEKFVAQDISPIATEKMKKVFQSSFKKFTDGLTLSLRNLSGLGLKKLPPVYLKSSFSLPQEINGKALALGKKRGKLHILEQEINISDLVNNPPYNVYDWLNQLAKRRIKWLMP</sequence>
<dbReference type="AlphaFoldDB" id="A0A1G1YYD6"/>
<evidence type="ECO:0000313" key="2">
    <source>
        <dbReference type="Proteomes" id="UP000178651"/>
    </source>
</evidence>
<gene>
    <name evidence="1" type="ORF">A3D47_00905</name>
</gene>
<organism evidence="1 2">
    <name type="scientific">Candidatus Colwellbacteria bacterium RIFCSPHIGHO2_02_FULL_43_15</name>
    <dbReference type="NCBI Taxonomy" id="1797686"/>
    <lineage>
        <taxon>Bacteria</taxon>
        <taxon>Candidatus Colwelliibacteriota</taxon>
    </lineage>
</organism>
<reference evidence="1 2" key="1">
    <citation type="journal article" date="2016" name="Nat. Commun.">
        <title>Thousands of microbial genomes shed light on interconnected biogeochemical processes in an aquifer system.</title>
        <authorList>
            <person name="Anantharaman K."/>
            <person name="Brown C.T."/>
            <person name="Hug L.A."/>
            <person name="Sharon I."/>
            <person name="Castelle C.J."/>
            <person name="Probst A.J."/>
            <person name="Thomas B.C."/>
            <person name="Singh A."/>
            <person name="Wilkins M.J."/>
            <person name="Karaoz U."/>
            <person name="Brodie E.L."/>
            <person name="Williams K.H."/>
            <person name="Hubbard S.S."/>
            <person name="Banfield J.F."/>
        </authorList>
    </citation>
    <scope>NUCLEOTIDE SEQUENCE [LARGE SCALE GENOMIC DNA]</scope>
</reference>
<proteinExistence type="predicted"/>
<accession>A0A1G1YYD6</accession>
<protein>
    <submittedName>
        <fullName evidence="1">Uncharacterized protein</fullName>
    </submittedName>
</protein>
<dbReference type="Proteomes" id="UP000178651">
    <property type="component" value="Unassembled WGS sequence"/>
</dbReference>